<proteinExistence type="predicted"/>
<organism evidence="2">
    <name type="scientific">Ignisphaera aggregans</name>
    <dbReference type="NCBI Taxonomy" id="334771"/>
    <lineage>
        <taxon>Archaea</taxon>
        <taxon>Thermoproteota</taxon>
        <taxon>Thermoprotei</taxon>
        <taxon>Desulfurococcales</taxon>
        <taxon>Desulfurococcaceae</taxon>
        <taxon>Ignisphaera</taxon>
    </lineage>
</organism>
<protein>
    <submittedName>
        <fullName evidence="2">LOG family protein</fullName>
    </submittedName>
</protein>
<name>A0A7C4JJG1_9CREN</name>
<comment type="caution">
    <text evidence="2">The sequence shown here is derived from an EMBL/GenBank/DDBJ whole genome shotgun (WGS) entry which is preliminary data.</text>
</comment>
<dbReference type="EMBL" id="DTCK01000041">
    <property type="protein sequence ID" value="HGQ36338.1"/>
    <property type="molecule type" value="Genomic_DNA"/>
</dbReference>
<dbReference type="Gene3D" id="3.40.50.450">
    <property type="match status" value="1"/>
</dbReference>
<dbReference type="EMBL" id="DTBD01000031">
    <property type="protein sequence ID" value="HGQ64414.1"/>
    <property type="molecule type" value="Genomic_DNA"/>
</dbReference>
<evidence type="ECO:0000313" key="1">
    <source>
        <dbReference type="EMBL" id="HGQ36338.1"/>
    </source>
</evidence>
<gene>
    <name evidence="2" type="ORF">ENU08_04130</name>
    <name evidence="1" type="ORF">ENU41_06650</name>
</gene>
<evidence type="ECO:0000313" key="2">
    <source>
        <dbReference type="EMBL" id="HGQ64414.1"/>
    </source>
</evidence>
<dbReference type="SUPFAM" id="SSF102405">
    <property type="entry name" value="MCP/YpsA-like"/>
    <property type="match status" value="1"/>
</dbReference>
<accession>A0A7C4JJG1</accession>
<reference evidence="2" key="1">
    <citation type="journal article" date="2020" name="mSystems">
        <title>Genome- and Community-Level Interaction Insights into Carbon Utilization and Element Cycling Functions of Hydrothermarchaeota in Hydrothermal Sediment.</title>
        <authorList>
            <person name="Zhou Z."/>
            <person name="Liu Y."/>
            <person name="Xu W."/>
            <person name="Pan J."/>
            <person name="Luo Z.H."/>
            <person name="Li M."/>
        </authorList>
    </citation>
    <scope>NUCLEOTIDE SEQUENCE [LARGE SCALE GENOMIC DNA]</scope>
    <source>
        <strain evidence="2">SpSt-637</strain>
        <strain evidence="1">SpSt-667</strain>
    </source>
</reference>
<dbReference type="InterPro" id="IPR041164">
    <property type="entry name" value="LDcluster4"/>
</dbReference>
<dbReference type="Pfam" id="PF18306">
    <property type="entry name" value="LDcluster4"/>
    <property type="match status" value="1"/>
</dbReference>
<dbReference type="AlphaFoldDB" id="A0A7C4JJG1"/>
<sequence length="178" mass="19569">MIVYIGIAAYSRKPSSDTVEKVSKFIDKLKDSCEKAVEEIVFVVGGYEGLMKIFVDKALENGFNLVILPPLEQENQEFPEKAVVIKTGTTFIIRSSILVHTSDALVAIGGGVGSLEEILTAHNEGKQVYVLVDTGLPTDIVKMLPSKLDERVEKTLKILSDPEYLAKEVCKILNNNIT</sequence>